<keyword evidence="1" id="KW-0812">Transmembrane</keyword>
<evidence type="ECO:0000313" key="2">
    <source>
        <dbReference type="EMBL" id="MDR6225342.1"/>
    </source>
</evidence>
<reference evidence="2 3" key="1">
    <citation type="submission" date="2023-07" db="EMBL/GenBank/DDBJ databases">
        <title>Genomic Encyclopedia of Type Strains, Phase IV (KMG-IV): sequencing the most valuable type-strain genomes for metagenomic binning, comparative biology and taxonomic classification.</title>
        <authorList>
            <person name="Goeker M."/>
        </authorList>
    </citation>
    <scope>NUCLEOTIDE SEQUENCE [LARGE SCALE GENOMIC DNA]</scope>
    <source>
        <strain evidence="2 3">DSM 45903</strain>
    </source>
</reference>
<name>A0ABU1IKM9_9BACL</name>
<feature type="transmembrane region" description="Helical" evidence="1">
    <location>
        <begin position="50"/>
        <end position="73"/>
    </location>
</feature>
<dbReference type="EMBL" id="JAVDQG010000003">
    <property type="protein sequence ID" value="MDR6225342.1"/>
    <property type="molecule type" value="Genomic_DNA"/>
</dbReference>
<accession>A0ABU1IKM9</accession>
<keyword evidence="1" id="KW-1133">Transmembrane helix</keyword>
<feature type="transmembrane region" description="Helical" evidence="1">
    <location>
        <begin position="26"/>
        <end position="44"/>
    </location>
</feature>
<dbReference type="Proteomes" id="UP001185012">
    <property type="component" value="Unassembled WGS sequence"/>
</dbReference>
<keyword evidence="1" id="KW-0472">Membrane</keyword>
<evidence type="ECO:0000256" key="1">
    <source>
        <dbReference type="SAM" id="Phobius"/>
    </source>
</evidence>
<proteinExistence type="predicted"/>
<sequence length="83" mass="9768">MTLRLEGCGTDGKSFRLFLSLKVKPLFYLFLFLTVTSLFLAWKWKKPLLLTIPFFSLFVYTLVQIAMVPMGFFETLKFIFSLR</sequence>
<comment type="caution">
    <text evidence="2">The sequence shown here is derived from an EMBL/GenBank/DDBJ whole genome shotgun (WGS) entry which is preliminary data.</text>
</comment>
<organism evidence="2 3">
    <name type="scientific">Desmospora profundinema</name>
    <dbReference type="NCBI Taxonomy" id="1571184"/>
    <lineage>
        <taxon>Bacteria</taxon>
        <taxon>Bacillati</taxon>
        <taxon>Bacillota</taxon>
        <taxon>Bacilli</taxon>
        <taxon>Bacillales</taxon>
        <taxon>Thermoactinomycetaceae</taxon>
        <taxon>Desmospora</taxon>
    </lineage>
</organism>
<protein>
    <submittedName>
        <fullName evidence="2">Uncharacterized protein</fullName>
    </submittedName>
</protein>
<keyword evidence="3" id="KW-1185">Reference proteome</keyword>
<gene>
    <name evidence="2" type="ORF">JOE21_001340</name>
</gene>
<evidence type="ECO:0000313" key="3">
    <source>
        <dbReference type="Proteomes" id="UP001185012"/>
    </source>
</evidence>